<feature type="chain" id="PRO_5043499710" description="RHS repeat protein" evidence="1">
    <location>
        <begin position="20"/>
        <end position="992"/>
    </location>
</feature>
<evidence type="ECO:0008006" key="4">
    <source>
        <dbReference type="Google" id="ProtNLM"/>
    </source>
</evidence>
<reference evidence="2" key="1">
    <citation type="submission" date="2023-08" db="EMBL/GenBank/DDBJ databases">
        <title>Reintroducing virulent viruses to syntetic microbiomes.</title>
        <authorList>
            <person name="Wilde J."/>
            <person name="Boyes R."/>
            <person name="Robinson A.V."/>
            <person name="Daisley B.A."/>
            <person name="Allen-Vercoe E."/>
        </authorList>
    </citation>
    <scope>NUCLEOTIDE SEQUENCE</scope>
    <source>
        <strain evidence="2">225I_12FAA</strain>
    </source>
</reference>
<keyword evidence="1" id="KW-0732">Signal</keyword>
<evidence type="ECO:0000256" key="1">
    <source>
        <dbReference type="SAM" id="SignalP"/>
    </source>
</evidence>
<evidence type="ECO:0000313" key="3">
    <source>
        <dbReference type="Proteomes" id="UP001266995"/>
    </source>
</evidence>
<gene>
    <name evidence="2" type="ORF">RO785_25935</name>
</gene>
<sequence length="992" mass="113935">MKNATLLLLLVMAFMDVHGQIPEPPKSMISPTASSLGLYGEIPVSHFTGIPSIQIPLYDLQVENFKLPLSLSYHAAGVRPDQHPGWVGLGWSLNVGGVISRVVNDMPDDYNNAAYSYGQNAGYYYNYAVLNKSDWNQRAYLRQVAQNLSRMIKDTEPDIFSFNFSGYTGKFILTHERKWEVQCDRPIKVEFNNKYLAVPFKKEGTEAQTYGYYPSFEGFTLTTEDGVQYVFGGNTNAIEYSLDFFLQYRDEWKATSWYLTKIIYTDGQQVIFSYDRGDFVNQMYLAVHHDLGSYTEASGGIFNPQPECSSWNVSSIEASYQGKLIAPVYLRNIVTSDINISFVREETRELRYDQRIYNYQRTLWSGSSVGYPFLGFLLTNIYEDNYPQCLEKLKWYKLSDIQIRNSNGDLMRGFHLLYNDISSQRLMLKSIIELGYGLKGRTYSFEYNKPEMLPPYLSNMVDHWGYYNAKSAPLNYANYYSYREANPASLQYGILEKIKYPTGGYTKFVFEPHDYRKQLSFNRWESCEELASNKIAGGLRIKKVINSSTGKVANDVISREYFYSTDYLLNKENAKKSSGILGGQIKYSFSDYVVSAFNDRDVKRKMSMFSSQSVLPCCENSMGNHVGYTEVIEKRGDNTFVRYLYTNFDNGHMDESADAVIQVSRTPYEPYTSKDIERGHLILQEDYTAGGILKKRKSVDYERSSNNFIRAMKAGYKNICPGTAVSYDEGTTYRIYMYNYRMVKETESLYDNSTNPVTASVQYVYDNNGLLKEITKDVNNGKKRVNYKRVDNYSTDVCKDMVDKHILSPVVEESESFVANGTTQLLKRSCYNYIPLKKVTDRLFAIESIKQGIASSPLKEKYICHSFDTKGNAVYITRGEMNIVYLWGYNYRYIVAEIKNATLADVEGIIGTIDEFSRAKEPDYGKLSLLRKMLDSAQVTSFTYQPFIGITSITNSQGQSVYYQYDPLGRLIIERNDKGDVEKVYDYQYSIK</sequence>
<proteinExistence type="predicted"/>
<name>A0AAW8VQS9_9BACE</name>
<dbReference type="EMBL" id="JAVSNH010000002">
    <property type="protein sequence ID" value="MDT4514411.1"/>
    <property type="molecule type" value="Genomic_DNA"/>
</dbReference>
<accession>A0AAW8VQS9</accession>
<dbReference type="Proteomes" id="UP001266995">
    <property type="component" value="Unassembled WGS sequence"/>
</dbReference>
<dbReference type="RefSeq" id="WP_195511190.1">
    <property type="nucleotide sequence ID" value="NZ_JADMQL010000008.1"/>
</dbReference>
<comment type="caution">
    <text evidence="2">The sequence shown here is derived from an EMBL/GenBank/DDBJ whole genome shotgun (WGS) entry which is preliminary data.</text>
</comment>
<feature type="signal peptide" evidence="1">
    <location>
        <begin position="1"/>
        <end position="19"/>
    </location>
</feature>
<evidence type="ECO:0000313" key="2">
    <source>
        <dbReference type="EMBL" id="MDT4514411.1"/>
    </source>
</evidence>
<protein>
    <recommendedName>
        <fullName evidence="4">RHS repeat protein</fullName>
    </recommendedName>
</protein>
<dbReference type="AlphaFoldDB" id="A0AAW8VQS9"/>
<organism evidence="2 3">
    <name type="scientific">Bacteroides cellulosilyticus</name>
    <dbReference type="NCBI Taxonomy" id="246787"/>
    <lineage>
        <taxon>Bacteria</taxon>
        <taxon>Pseudomonadati</taxon>
        <taxon>Bacteroidota</taxon>
        <taxon>Bacteroidia</taxon>
        <taxon>Bacteroidales</taxon>
        <taxon>Bacteroidaceae</taxon>
        <taxon>Bacteroides</taxon>
    </lineage>
</organism>